<keyword evidence="1" id="KW-1133">Transmembrane helix</keyword>
<dbReference type="Proteomes" id="UP000318681">
    <property type="component" value="Unassembled WGS sequence"/>
</dbReference>
<comment type="caution">
    <text evidence="2">The sequence shown here is derived from an EMBL/GenBank/DDBJ whole genome shotgun (WGS) entry which is preliminary data.</text>
</comment>
<feature type="transmembrane region" description="Helical" evidence="1">
    <location>
        <begin position="31"/>
        <end position="49"/>
    </location>
</feature>
<dbReference type="EMBL" id="VNIM01000043">
    <property type="protein sequence ID" value="TVV73695.1"/>
    <property type="molecule type" value="Genomic_DNA"/>
</dbReference>
<feature type="transmembrane region" description="Helical" evidence="1">
    <location>
        <begin position="6"/>
        <end position="24"/>
    </location>
</feature>
<proteinExistence type="predicted"/>
<name>A0A558R2T1_9SPHN</name>
<dbReference type="RefSeq" id="WP_145151873.1">
    <property type="nucleotide sequence ID" value="NZ_VNIM01000043.1"/>
</dbReference>
<organism evidence="2 3">
    <name type="scientific">Alterirhizorhabdus solaris</name>
    <dbReference type="NCBI Taxonomy" id="2529389"/>
    <lineage>
        <taxon>Bacteria</taxon>
        <taxon>Pseudomonadati</taxon>
        <taxon>Pseudomonadota</taxon>
        <taxon>Alphaproteobacteria</taxon>
        <taxon>Sphingomonadales</taxon>
        <taxon>Rhizorhabdaceae</taxon>
        <taxon>Alterirhizorhabdus</taxon>
    </lineage>
</organism>
<feature type="transmembrane region" description="Helical" evidence="1">
    <location>
        <begin position="55"/>
        <end position="74"/>
    </location>
</feature>
<gene>
    <name evidence="2" type="ORF">FOY91_11615</name>
</gene>
<reference evidence="2 3" key="1">
    <citation type="submission" date="2019-07" db="EMBL/GenBank/DDBJ databases">
        <title>Sphingomonas solaris sp. nov., isolated from a solar panel from Boston, Massachusetts.</title>
        <authorList>
            <person name="Tanner K."/>
            <person name="Pascual J."/>
            <person name="Mancuso C."/>
            <person name="Pereto J."/>
            <person name="Khalil A."/>
            <person name="Vilanova C."/>
        </authorList>
    </citation>
    <scope>NUCLEOTIDE SEQUENCE [LARGE SCALE GENOMIC DNA]</scope>
    <source>
        <strain evidence="2 3">R4DWN</strain>
    </source>
</reference>
<dbReference type="SUPFAM" id="SSF50346">
    <property type="entry name" value="PRC-barrel domain"/>
    <property type="match status" value="1"/>
</dbReference>
<evidence type="ECO:0000313" key="2">
    <source>
        <dbReference type="EMBL" id="TVV73695.1"/>
    </source>
</evidence>
<evidence type="ECO:0000313" key="3">
    <source>
        <dbReference type="Proteomes" id="UP000318681"/>
    </source>
</evidence>
<dbReference type="OrthoDB" id="7619970at2"/>
<protein>
    <submittedName>
        <fullName evidence="2">PRC-barrel domain containing protein</fullName>
    </submittedName>
</protein>
<keyword evidence="1" id="KW-0812">Transmembrane</keyword>
<evidence type="ECO:0000256" key="1">
    <source>
        <dbReference type="SAM" id="Phobius"/>
    </source>
</evidence>
<keyword evidence="3" id="KW-1185">Reference proteome</keyword>
<dbReference type="InterPro" id="IPR011033">
    <property type="entry name" value="PRC_barrel-like_sf"/>
</dbReference>
<dbReference type="Gene3D" id="2.30.30.240">
    <property type="entry name" value="PRC-barrel domain"/>
    <property type="match status" value="1"/>
</dbReference>
<sequence length="193" mass="20175">MEELAGWIAPIATMIAAIMTASNLGPRVTGWGFVVFTVGSIAWVTVAVTTGQQNLLLANGFLTLVNLVGIWRWLGRVARYDAGAREAQARSTAADATLFPVGNLIDRPVLHRDGTGVGRSVGAMARCDGGGIAYLVVAEGGIGGVGERLHAMRWEDVTIRGETLSTSVDAAALAALPEVDPTRWPAAAPRRAA</sequence>
<dbReference type="AlphaFoldDB" id="A0A558R2T1"/>
<keyword evidence="1" id="KW-0472">Membrane</keyword>
<accession>A0A558R2T1</accession>